<gene>
    <name evidence="6" type="ORF">DFP98_14051</name>
</gene>
<dbReference type="InterPro" id="IPR050129">
    <property type="entry name" value="Zn_alcohol_dh"/>
</dbReference>
<comment type="caution">
    <text evidence="6">The sequence shown here is derived from an EMBL/GenBank/DDBJ whole genome shotgun (WGS) entry which is preliminary data.</text>
</comment>
<proteinExistence type="inferred from homology"/>
<dbReference type="PROSITE" id="PS00059">
    <property type="entry name" value="ADH_ZINC"/>
    <property type="match status" value="1"/>
</dbReference>
<protein>
    <submittedName>
        <fullName evidence="6">2-desacetyl-2-hydroxyethyl bacteriochlorophyllide A dehydrogenase</fullName>
    </submittedName>
</protein>
<comment type="similarity">
    <text evidence="4">Belongs to the zinc-containing alcohol dehydrogenase family.</text>
</comment>
<evidence type="ECO:0000313" key="6">
    <source>
        <dbReference type="EMBL" id="RED56211.1"/>
    </source>
</evidence>
<dbReference type="Pfam" id="PF08240">
    <property type="entry name" value="ADH_N"/>
    <property type="match status" value="1"/>
</dbReference>
<dbReference type="SUPFAM" id="SSF51735">
    <property type="entry name" value="NAD(P)-binding Rossmann-fold domains"/>
    <property type="match status" value="1"/>
</dbReference>
<dbReference type="EMBL" id="QRDZ01000040">
    <property type="protein sequence ID" value="RED56211.1"/>
    <property type="molecule type" value="Genomic_DNA"/>
</dbReference>
<dbReference type="InterPro" id="IPR036291">
    <property type="entry name" value="NAD(P)-bd_dom_sf"/>
</dbReference>
<dbReference type="RefSeq" id="WP_116065011.1">
    <property type="nucleotide sequence ID" value="NZ_QRDZ01000040.1"/>
</dbReference>
<accession>A0A3D9I3G4</accession>
<feature type="domain" description="Enoyl reductase (ER)" evidence="5">
    <location>
        <begin position="8"/>
        <end position="332"/>
    </location>
</feature>
<dbReference type="OrthoDB" id="9777057at2"/>
<evidence type="ECO:0000256" key="4">
    <source>
        <dbReference type="RuleBase" id="RU361277"/>
    </source>
</evidence>
<dbReference type="Proteomes" id="UP000256977">
    <property type="component" value="Unassembled WGS sequence"/>
</dbReference>
<evidence type="ECO:0000259" key="5">
    <source>
        <dbReference type="SMART" id="SM00829"/>
    </source>
</evidence>
<dbReference type="Gene3D" id="3.90.180.10">
    <property type="entry name" value="Medium-chain alcohol dehydrogenases, catalytic domain"/>
    <property type="match status" value="1"/>
</dbReference>
<dbReference type="InterPro" id="IPR013149">
    <property type="entry name" value="ADH-like_C"/>
</dbReference>
<dbReference type="InterPro" id="IPR013154">
    <property type="entry name" value="ADH-like_N"/>
</dbReference>
<organism evidence="6 7">
    <name type="scientific">Cohnella phaseoli</name>
    <dbReference type="NCBI Taxonomy" id="456490"/>
    <lineage>
        <taxon>Bacteria</taxon>
        <taxon>Bacillati</taxon>
        <taxon>Bacillota</taxon>
        <taxon>Bacilli</taxon>
        <taxon>Bacillales</taxon>
        <taxon>Paenibacillaceae</taxon>
        <taxon>Cohnella</taxon>
    </lineage>
</organism>
<dbReference type="Gene3D" id="3.40.50.720">
    <property type="entry name" value="NAD(P)-binding Rossmann-like Domain"/>
    <property type="match status" value="1"/>
</dbReference>
<dbReference type="GO" id="GO:0008270">
    <property type="term" value="F:zinc ion binding"/>
    <property type="evidence" value="ECO:0007669"/>
    <property type="project" value="InterPro"/>
</dbReference>
<reference evidence="6 7" key="1">
    <citation type="submission" date="2018-07" db="EMBL/GenBank/DDBJ databases">
        <title>Genomic Encyclopedia of Type Strains, Phase III (KMG-III): the genomes of soil and plant-associated and newly described type strains.</title>
        <authorList>
            <person name="Whitman W."/>
        </authorList>
    </citation>
    <scope>NUCLEOTIDE SEQUENCE [LARGE SCALE GENOMIC DNA]</scope>
    <source>
        <strain evidence="6 7">CECT 7287</strain>
    </source>
</reference>
<evidence type="ECO:0000256" key="2">
    <source>
        <dbReference type="ARBA" id="ARBA00022833"/>
    </source>
</evidence>
<dbReference type="PANTHER" id="PTHR43401">
    <property type="entry name" value="L-THREONINE 3-DEHYDROGENASE"/>
    <property type="match status" value="1"/>
</dbReference>
<keyword evidence="2 4" id="KW-0862">Zinc</keyword>
<dbReference type="Pfam" id="PF00107">
    <property type="entry name" value="ADH_zinc_N"/>
    <property type="match status" value="1"/>
</dbReference>
<keyword evidence="1 4" id="KW-0479">Metal-binding</keyword>
<dbReference type="GO" id="GO:0016491">
    <property type="term" value="F:oxidoreductase activity"/>
    <property type="evidence" value="ECO:0007669"/>
    <property type="project" value="UniProtKB-KW"/>
</dbReference>
<dbReference type="InterPro" id="IPR011032">
    <property type="entry name" value="GroES-like_sf"/>
</dbReference>
<dbReference type="InterPro" id="IPR020843">
    <property type="entry name" value="ER"/>
</dbReference>
<name>A0A3D9I3G4_9BACL</name>
<dbReference type="InterPro" id="IPR002328">
    <property type="entry name" value="ADH_Zn_CS"/>
</dbReference>
<comment type="cofactor">
    <cofactor evidence="4">
        <name>Zn(2+)</name>
        <dbReference type="ChEBI" id="CHEBI:29105"/>
    </cofactor>
</comment>
<keyword evidence="7" id="KW-1185">Reference proteome</keyword>
<evidence type="ECO:0000256" key="1">
    <source>
        <dbReference type="ARBA" id="ARBA00022723"/>
    </source>
</evidence>
<keyword evidence="3" id="KW-0560">Oxidoreductase</keyword>
<dbReference type="PANTHER" id="PTHR43401:SF2">
    <property type="entry name" value="L-THREONINE 3-DEHYDROGENASE"/>
    <property type="match status" value="1"/>
</dbReference>
<dbReference type="SMART" id="SM00829">
    <property type="entry name" value="PKS_ER"/>
    <property type="match status" value="1"/>
</dbReference>
<dbReference type="SUPFAM" id="SSF50129">
    <property type="entry name" value="GroES-like"/>
    <property type="match status" value="1"/>
</dbReference>
<evidence type="ECO:0000256" key="3">
    <source>
        <dbReference type="ARBA" id="ARBA00023002"/>
    </source>
</evidence>
<sequence>MKSLVYLGARQLAVEERDVPEPKPDEAILRVEAVGICGSELEGYLGHSSIRKPPLVMGHEFCGSIVHLGSHVNQFTIGSKVIVNPLVSCGTCDRCRIGKGNICRNRQIVGIHRPGAFAEFVAVPAANLYSVPAAMDSNLASLAEPLAVCIHAVKLGLKPYENLMIYGAGPIGLLTLQAALTMGADRVLVIDRQPDRLAFAKQLGADTSTPEQSEEACARLFGARGVDTIIDCVGVQSTREDAIRNVNPGGTIVAVGLGQDQSLLSMNHVVRQEIAIVGSYTYSDEDFEQAVRLLSQGKVTGEGWSSTCGLEEAIGVFADLADGKAKFSKYIINLSEGAR</sequence>
<dbReference type="AlphaFoldDB" id="A0A3D9I3G4"/>
<evidence type="ECO:0000313" key="7">
    <source>
        <dbReference type="Proteomes" id="UP000256977"/>
    </source>
</evidence>